<evidence type="ECO:0000313" key="2">
    <source>
        <dbReference type="Proteomes" id="UP000198546"/>
    </source>
</evidence>
<dbReference type="SUPFAM" id="SSF52540">
    <property type="entry name" value="P-loop containing nucleoside triphosphate hydrolases"/>
    <property type="match status" value="1"/>
</dbReference>
<proteinExistence type="predicted"/>
<accession>A0A1G6UWT5</accession>
<reference evidence="1 2" key="1">
    <citation type="submission" date="2016-10" db="EMBL/GenBank/DDBJ databases">
        <authorList>
            <person name="de Groot N.N."/>
        </authorList>
    </citation>
    <scope>NUCLEOTIDE SEQUENCE [LARGE SCALE GENOMIC DNA]</scope>
    <source>
        <strain evidence="1 2">MON 2.2</strain>
    </source>
</reference>
<dbReference type="Gene3D" id="3.40.50.300">
    <property type="entry name" value="P-loop containing nucleotide triphosphate hydrolases"/>
    <property type="match status" value="1"/>
</dbReference>
<organism evidence="1 2">
    <name type="scientific">Auraticoccus monumenti</name>
    <dbReference type="NCBI Taxonomy" id="675864"/>
    <lineage>
        <taxon>Bacteria</taxon>
        <taxon>Bacillati</taxon>
        <taxon>Actinomycetota</taxon>
        <taxon>Actinomycetes</taxon>
        <taxon>Propionibacteriales</taxon>
        <taxon>Propionibacteriaceae</taxon>
        <taxon>Auraticoccus</taxon>
    </lineage>
</organism>
<gene>
    <name evidence="1" type="ORF">SAMN04489747_0986</name>
</gene>
<dbReference type="AlphaFoldDB" id="A0A1G6UWT5"/>
<keyword evidence="2" id="KW-1185">Reference proteome</keyword>
<sequence length="224" mass="23501">MPAGSSEPVVTTWAEVDVATLLRVLGLPRPDRTAVVAVDGRSGAGKSTLTARLVAAVPGSAVVATDDVAWHSSMFGWAEDLRTSVVEPVLRGERVRHRPPGWVERGRPGAVTVEAGRSVLLVEGVGASQRVLADVLDAAVWVQSDVGAAFALGIERDVASGVNGDRDASVAFWHAWAVAEEPFLEADQPWQRADAVVAGVPLARRDGLLWRPPPSPASSPGSRA</sequence>
<dbReference type="STRING" id="675864.SAMN04489747_0986"/>
<name>A0A1G6UWT5_9ACTN</name>
<protein>
    <submittedName>
        <fullName evidence="1">Uridine kinase</fullName>
    </submittedName>
</protein>
<keyword evidence="1" id="KW-0418">Kinase</keyword>
<dbReference type="EMBL" id="LT629688">
    <property type="protein sequence ID" value="SDD45778.1"/>
    <property type="molecule type" value="Genomic_DNA"/>
</dbReference>
<dbReference type="InterPro" id="IPR027417">
    <property type="entry name" value="P-loop_NTPase"/>
</dbReference>
<dbReference type="GO" id="GO:0016301">
    <property type="term" value="F:kinase activity"/>
    <property type="evidence" value="ECO:0007669"/>
    <property type="project" value="UniProtKB-KW"/>
</dbReference>
<dbReference type="Proteomes" id="UP000198546">
    <property type="component" value="Chromosome i"/>
</dbReference>
<evidence type="ECO:0000313" key="1">
    <source>
        <dbReference type="EMBL" id="SDD45778.1"/>
    </source>
</evidence>
<keyword evidence="1" id="KW-0808">Transferase</keyword>